<protein>
    <submittedName>
        <fullName evidence="4">Porin family protein</fullName>
    </submittedName>
</protein>
<proteinExistence type="predicted"/>
<sequence>MRKAVILLLALGSIQAQANDSKDVSGFYLGGGIGNTTYSDDDPFTQLDGDGTTFKLIGGYQFNRIVGVEAQYTDYGAIKLKHTPLDLDVNSVSVAANIGYTFDNGLRPFATLGLGYISVDIPEGLGPDEDELLLRVGAGLEYTPRQLSNITFRAAYEMDHFNVDSTRSSKDTDIQIGSFYAGATYKF</sequence>
<feature type="chain" id="PRO_5032914248" evidence="2">
    <location>
        <begin position="19"/>
        <end position="187"/>
    </location>
</feature>
<feature type="domain" description="Outer membrane protein beta-barrel" evidence="3">
    <location>
        <begin position="6"/>
        <end position="187"/>
    </location>
</feature>
<comment type="caution">
    <text evidence="4">The sequence shown here is derived from an EMBL/GenBank/DDBJ whole genome shotgun (WGS) entry which is preliminary data.</text>
</comment>
<dbReference type="InterPro" id="IPR027385">
    <property type="entry name" value="Beta-barrel_OMP"/>
</dbReference>
<evidence type="ECO:0000256" key="2">
    <source>
        <dbReference type="SAM" id="SignalP"/>
    </source>
</evidence>
<dbReference type="Pfam" id="PF13505">
    <property type="entry name" value="OMP_b-brl"/>
    <property type="match status" value="1"/>
</dbReference>
<organism evidence="4 5">
    <name type="scientific">Vibrio harveyi</name>
    <name type="common">Beneckea harveyi</name>
    <dbReference type="NCBI Taxonomy" id="669"/>
    <lineage>
        <taxon>Bacteria</taxon>
        <taxon>Pseudomonadati</taxon>
        <taxon>Pseudomonadota</taxon>
        <taxon>Gammaproteobacteria</taxon>
        <taxon>Vibrionales</taxon>
        <taxon>Vibrionaceae</taxon>
        <taxon>Vibrio</taxon>
    </lineage>
</organism>
<dbReference type="Gene3D" id="2.40.160.20">
    <property type="match status" value="1"/>
</dbReference>
<dbReference type="SUPFAM" id="SSF56925">
    <property type="entry name" value="OMPA-like"/>
    <property type="match status" value="1"/>
</dbReference>
<dbReference type="RefSeq" id="WP_114092226.1">
    <property type="nucleotide sequence ID" value="NZ_CP143558.1"/>
</dbReference>
<dbReference type="InterPro" id="IPR011250">
    <property type="entry name" value="OMP/PagP_B-barrel"/>
</dbReference>
<evidence type="ECO:0000259" key="3">
    <source>
        <dbReference type="Pfam" id="PF13505"/>
    </source>
</evidence>
<name>A0A8B3DG39_VIBHA</name>
<keyword evidence="1 2" id="KW-0732">Signal</keyword>
<dbReference type="EMBL" id="QOUW02000035">
    <property type="protein sequence ID" value="RIW12862.1"/>
    <property type="molecule type" value="Genomic_DNA"/>
</dbReference>
<evidence type="ECO:0000256" key="1">
    <source>
        <dbReference type="ARBA" id="ARBA00022729"/>
    </source>
</evidence>
<evidence type="ECO:0000313" key="5">
    <source>
        <dbReference type="Proteomes" id="UP000253437"/>
    </source>
</evidence>
<gene>
    <name evidence="4" type="ORF">DS957_011855</name>
</gene>
<evidence type="ECO:0000313" key="4">
    <source>
        <dbReference type="EMBL" id="RIW12862.1"/>
    </source>
</evidence>
<dbReference type="Proteomes" id="UP000253437">
    <property type="component" value="Unassembled WGS sequence"/>
</dbReference>
<feature type="signal peptide" evidence="2">
    <location>
        <begin position="1"/>
        <end position="18"/>
    </location>
</feature>
<accession>A0A8B3DG39</accession>
<reference evidence="4 5" key="1">
    <citation type="submission" date="2018-08" db="EMBL/GenBank/DDBJ databases">
        <title>Vibrio harveyi strains pathogenic to white snook Centropomus viridis Lockington (1877) and potential probiotic bacteria.</title>
        <authorList>
            <person name="Soto-Rodriguez S."/>
            <person name="Gomez-Gil B."/>
            <person name="Lozano-Olvera R."/>
        </authorList>
    </citation>
    <scope>NUCLEOTIDE SEQUENCE [LARGE SCALE GENOMIC DNA]</scope>
    <source>
        <strain evidence="4 5">CAIM 1508</strain>
    </source>
</reference>
<dbReference type="AlphaFoldDB" id="A0A8B3DG39"/>